<sequence length="188" mass="20269">KPQFVPLLGATFFSGELRLGGLRGSLGGVFLVILQGRGSAQFVGGGSWIVGARRWRVASLREGPLRLDLHLEPSGSPDLWAAVPTVGSLVGAGDPGAGAVTVIMPPRTRRQAHNLVELQETESDSSVAAEQVPFGAQPQQSEQPDDPLPQGGPQQQQEQQQWYPPAPPPAIMEQWWRAMLQGPWQYPP</sequence>
<gene>
    <name evidence="2" type="ORF">Taro_017603</name>
</gene>
<keyword evidence="3" id="KW-1185">Reference proteome</keyword>
<organism evidence="2 3">
    <name type="scientific">Colocasia esculenta</name>
    <name type="common">Wild taro</name>
    <name type="synonym">Arum esculentum</name>
    <dbReference type="NCBI Taxonomy" id="4460"/>
    <lineage>
        <taxon>Eukaryota</taxon>
        <taxon>Viridiplantae</taxon>
        <taxon>Streptophyta</taxon>
        <taxon>Embryophyta</taxon>
        <taxon>Tracheophyta</taxon>
        <taxon>Spermatophyta</taxon>
        <taxon>Magnoliopsida</taxon>
        <taxon>Liliopsida</taxon>
        <taxon>Araceae</taxon>
        <taxon>Aroideae</taxon>
        <taxon>Colocasieae</taxon>
        <taxon>Colocasia</taxon>
    </lineage>
</organism>
<dbReference type="EMBL" id="NMUH01000807">
    <property type="protein sequence ID" value="MQL85086.1"/>
    <property type="molecule type" value="Genomic_DNA"/>
</dbReference>
<feature type="non-terminal residue" evidence="2">
    <location>
        <position position="1"/>
    </location>
</feature>
<evidence type="ECO:0000313" key="2">
    <source>
        <dbReference type="EMBL" id="MQL85086.1"/>
    </source>
</evidence>
<feature type="region of interest" description="Disordered" evidence="1">
    <location>
        <begin position="119"/>
        <end position="169"/>
    </location>
</feature>
<comment type="caution">
    <text evidence="2">The sequence shown here is derived from an EMBL/GenBank/DDBJ whole genome shotgun (WGS) entry which is preliminary data.</text>
</comment>
<feature type="compositionally biased region" description="Low complexity" evidence="1">
    <location>
        <begin position="148"/>
        <end position="163"/>
    </location>
</feature>
<name>A0A843URS1_COLES</name>
<dbReference type="AlphaFoldDB" id="A0A843URS1"/>
<dbReference type="Proteomes" id="UP000652761">
    <property type="component" value="Unassembled WGS sequence"/>
</dbReference>
<evidence type="ECO:0000256" key="1">
    <source>
        <dbReference type="SAM" id="MobiDB-lite"/>
    </source>
</evidence>
<proteinExistence type="predicted"/>
<protein>
    <submittedName>
        <fullName evidence="2">Uncharacterized protein</fullName>
    </submittedName>
</protein>
<evidence type="ECO:0000313" key="3">
    <source>
        <dbReference type="Proteomes" id="UP000652761"/>
    </source>
</evidence>
<accession>A0A843URS1</accession>
<reference evidence="2" key="1">
    <citation type="submission" date="2017-07" db="EMBL/GenBank/DDBJ databases">
        <title>Taro Niue Genome Assembly and Annotation.</title>
        <authorList>
            <person name="Atibalentja N."/>
            <person name="Keating K."/>
            <person name="Fields C.J."/>
        </authorList>
    </citation>
    <scope>NUCLEOTIDE SEQUENCE</scope>
    <source>
        <strain evidence="2">Niue_2</strain>
        <tissue evidence="2">Leaf</tissue>
    </source>
</reference>